<dbReference type="RefSeq" id="WP_126415814.1">
    <property type="nucleotide sequence ID" value="NZ_LR134476.1"/>
</dbReference>
<dbReference type="PANTHER" id="PTHR33602">
    <property type="entry name" value="REGULATORY PROTEIN RECX FAMILY PROTEIN"/>
    <property type="match status" value="1"/>
</dbReference>
<evidence type="ECO:0000256" key="4">
    <source>
        <dbReference type="ARBA" id="ARBA00022490"/>
    </source>
</evidence>
<feature type="domain" description="RecX first three-helical" evidence="9">
    <location>
        <begin position="43"/>
        <end position="80"/>
    </location>
</feature>
<evidence type="ECO:0000256" key="1">
    <source>
        <dbReference type="ARBA" id="ARBA00004496"/>
    </source>
</evidence>
<sequence length="196" mass="22560">MVDYAERADFARPRRRRRSPDEIAAGRKARAEARTDEEWYAFAKDVCYRQLAMMERSTAQLREALERNLVPEPIAEEVVAAFIEADLVNDARFAHMFVRSRFAAKPTTRRALRQELARKGITGQEAEDALAQIDPEEEQDAATDFALRKMRSMRQLEPHVQRRRLYGALGRRGFSPSQISQAMERAMGEAEESDRT</sequence>
<dbReference type="HAMAP" id="MF_01114">
    <property type="entry name" value="RecX"/>
    <property type="match status" value="1"/>
</dbReference>
<evidence type="ECO:0000256" key="3">
    <source>
        <dbReference type="ARBA" id="ARBA00018111"/>
    </source>
</evidence>
<dbReference type="Proteomes" id="UP000269542">
    <property type="component" value="Chromosome"/>
</dbReference>
<name>A0A3S4VEW2_9ACTO</name>
<dbReference type="InterPro" id="IPR003783">
    <property type="entry name" value="Regulatory_RecX"/>
</dbReference>
<protein>
    <recommendedName>
        <fullName evidence="3 5">Regulatory protein RecX</fullName>
    </recommendedName>
</protein>
<dbReference type="InterPro" id="IPR053924">
    <property type="entry name" value="RecX_HTH_2nd"/>
</dbReference>
<dbReference type="EMBL" id="LR134476">
    <property type="protein sequence ID" value="VEI12626.1"/>
    <property type="molecule type" value="Genomic_DNA"/>
</dbReference>
<dbReference type="Pfam" id="PF21981">
    <property type="entry name" value="RecX_HTH3"/>
    <property type="match status" value="1"/>
</dbReference>
<evidence type="ECO:0000256" key="6">
    <source>
        <dbReference type="SAM" id="MobiDB-lite"/>
    </source>
</evidence>
<comment type="function">
    <text evidence="5">Modulates RecA activity.</text>
</comment>
<feature type="domain" description="RecX third three-helical" evidence="8">
    <location>
        <begin position="136"/>
        <end position="183"/>
    </location>
</feature>
<reference evidence="10 11" key="1">
    <citation type="submission" date="2018-12" db="EMBL/GenBank/DDBJ databases">
        <authorList>
            <consortium name="Pathogen Informatics"/>
        </authorList>
    </citation>
    <scope>NUCLEOTIDE SEQUENCE [LARGE SCALE GENOMIC DNA]</scope>
    <source>
        <strain evidence="10 11">NCTC13354</strain>
    </source>
</reference>
<evidence type="ECO:0000259" key="9">
    <source>
        <dbReference type="Pfam" id="PF21982"/>
    </source>
</evidence>
<dbReference type="KEGG" id="tbw:NCTC13354_00315"/>
<evidence type="ECO:0000313" key="11">
    <source>
        <dbReference type="Proteomes" id="UP000269542"/>
    </source>
</evidence>
<dbReference type="Gene3D" id="1.10.10.10">
    <property type="entry name" value="Winged helix-like DNA-binding domain superfamily/Winged helix DNA-binding domain"/>
    <property type="match status" value="2"/>
</dbReference>
<comment type="subcellular location">
    <subcellularLocation>
        <location evidence="1 5">Cytoplasm</location>
    </subcellularLocation>
</comment>
<evidence type="ECO:0000256" key="5">
    <source>
        <dbReference type="HAMAP-Rule" id="MF_01114"/>
    </source>
</evidence>
<dbReference type="Pfam" id="PF21982">
    <property type="entry name" value="RecX_HTH1"/>
    <property type="match status" value="1"/>
</dbReference>
<organism evidence="10 11">
    <name type="scientific">Trueperella bialowiezensis</name>
    <dbReference type="NCBI Taxonomy" id="312285"/>
    <lineage>
        <taxon>Bacteria</taxon>
        <taxon>Bacillati</taxon>
        <taxon>Actinomycetota</taxon>
        <taxon>Actinomycetes</taxon>
        <taxon>Actinomycetales</taxon>
        <taxon>Actinomycetaceae</taxon>
        <taxon>Trueperella</taxon>
    </lineage>
</organism>
<dbReference type="GO" id="GO:0006282">
    <property type="term" value="P:regulation of DNA repair"/>
    <property type="evidence" value="ECO:0007669"/>
    <property type="project" value="UniProtKB-UniRule"/>
</dbReference>
<comment type="similarity">
    <text evidence="2 5">Belongs to the RecX family.</text>
</comment>
<keyword evidence="4 5" id="KW-0963">Cytoplasm</keyword>
<feature type="region of interest" description="Disordered" evidence="6">
    <location>
        <begin position="177"/>
        <end position="196"/>
    </location>
</feature>
<dbReference type="Pfam" id="PF02631">
    <property type="entry name" value="RecX_HTH2"/>
    <property type="match status" value="1"/>
</dbReference>
<proteinExistence type="inferred from homology"/>
<dbReference type="AlphaFoldDB" id="A0A3S4VEW2"/>
<dbReference type="InterPro" id="IPR053926">
    <property type="entry name" value="RecX_HTH_1st"/>
</dbReference>
<dbReference type="OrthoDB" id="5244465at2"/>
<evidence type="ECO:0000313" key="10">
    <source>
        <dbReference type="EMBL" id="VEI12626.1"/>
    </source>
</evidence>
<feature type="domain" description="RecX second three-helical" evidence="7">
    <location>
        <begin position="89"/>
        <end position="130"/>
    </location>
</feature>
<dbReference type="InterPro" id="IPR053925">
    <property type="entry name" value="RecX_HTH_3rd"/>
</dbReference>
<gene>
    <name evidence="5 10" type="primary">recX</name>
    <name evidence="10" type="ORF">NCTC13354_00315</name>
</gene>
<accession>A0A3S4VEW2</accession>
<dbReference type="GO" id="GO:0005737">
    <property type="term" value="C:cytoplasm"/>
    <property type="evidence" value="ECO:0007669"/>
    <property type="project" value="UniProtKB-SubCell"/>
</dbReference>
<dbReference type="InterPro" id="IPR036388">
    <property type="entry name" value="WH-like_DNA-bd_sf"/>
</dbReference>
<evidence type="ECO:0000259" key="8">
    <source>
        <dbReference type="Pfam" id="PF21981"/>
    </source>
</evidence>
<dbReference type="PANTHER" id="PTHR33602:SF1">
    <property type="entry name" value="REGULATORY PROTEIN RECX FAMILY PROTEIN"/>
    <property type="match status" value="1"/>
</dbReference>
<evidence type="ECO:0000256" key="2">
    <source>
        <dbReference type="ARBA" id="ARBA00009695"/>
    </source>
</evidence>
<keyword evidence="11" id="KW-1185">Reference proteome</keyword>
<evidence type="ECO:0000259" key="7">
    <source>
        <dbReference type="Pfam" id="PF02631"/>
    </source>
</evidence>